<accession>A0ACB7XBJ6</accession>
<protein>
    <submittedName>
        <fullName evidence="1">Uncharacterized protein</fullName>
    </submittedName>
</protein>
<gene>
    <name evidence="1" type="ORF">Vadar_017916</name>
</gene>
<sequence length="237" mass="26075">MSSEMGNYAALPLTWISLTLSLITLEFLSALTISFSVSSPDSSIFTGLRHVQQVWESLANRFNSLTKNNVQDLKCRLFSVTKTSTVEAYIDTIKDYAQKLAAAGHPLSEEDLIFHLLRGLPKVFNGFKTAVRTRGSNISFDDVVNPLNSEDHQLLQESSSDSDVTTVLVATHGNPNSTQHVPQNPQHLQSQNSGTSVQTQPQMNVQMPSSTQIAVTNDIPSATVLSAVKQEFQQRKK</sequence>
<organism evidence="1 2">
    <name type="scientific">Vaccinium darrowii</name>
    <dbReference type="NCBI Taxonomy" id="229202"/>
    <lineage>
        <taxon>Eukaryota</taxon>
        <taxon>Viridiplantae</taxon>
        <taxon>Streptophyta</taxon>
        <taxon>Embryophyta</taxon>
        <taxon>Tracheophyta</taxon>
        <taxon>Spermatophyta</taxon>
        <taxon>Magnoliopsida</taxon>
        <taxon>eudicotyledons</taxon>
        <taxon>Gunneridae</taxon>
        <taxon>Pentapetalae</taxon>
        <taxon>asterids</taxon>
        <taxon>Ericales</taxon>
        <taxon>Ericaceae</taxon>
        <taxon>Vaccinioideae</taxon>
        <taxon>Vaccinieae</taxon>
        <taxon>Vaccinium</taxon>
    </lineage>
</organism>
<dbReference type="Proteomes" id="UP000828048">
    <property type="component" value="Chromosome 6"/>
</dbReference>
<reference evidence="1 2" key="1">
    <citation type="journal article" date="2021" name="Hortic Res">
        <title>High-quality reference genome and annotation aids understanding of berry development for evergreen blueberry (Vaccinium darrowii).</title>
        <authorList>
            <person name="Yu J."/>
            <person name="Hulse-Kemp A.M."/>
            <person name="Babiker E."/>
            <person name="Staton M."/>
        </authorList>
    </citation>
    <scope>NUCLEOTIDE SEQUENCE [LARGE SCALE GENOMIC DNA]</scope>
    <source>
        <strain evidence="2">cv. NJ 8807/NJ 8810</strain>
        <tissue evidence="1">Young leaf</tissue>
    </source>
</reference>
<keyword evidence="2" id="KW-1185">Reference proteome</keyword>
<evidence type="ECO:0000313" key="1">
    <source>
        <dbReference type="EMBL" id="KAH7837779.1"/>
    </source>
</evidence>
<evidence type="ECO:0000313" key="2">
    <source>
        <dbReference type="Proteomes" id="UP000828048"/>
    </source>
</evidence>
<name>A0ACB7XBJ6_9ERIC</name>
<dbReference type="EMBL" id="CM037156">
    <property type="protein sequence ID" value="KAH7837779.1"/>
    <property type="molecule type" value="Genomic_DNA"/>
</dbReference>
<comment type="caution">
    <text evidence="1">The sequence shown here is derived from an EMBL/GenBank/DDBJ whole genome shotgun (WGS) entry which is preliminary data.</text>
</comment>
<proteinExistence type="predicted"/>